<dbReference type="EMBL" id="CAJVQB010005992">
    <property type="protein sequence ID" value="CAG8674802.1"/>
    <property type="molecule type" value="Genomic_DNA"/>
</dbReference>
<dbReference type="Proteomes" id="UP000789901">
    <property type="component" value="Unassembled WGS sequence"/>
</dbReference>
<sequence>LLVWWQEKQYEYPKLSLIAKDYLCIQATSVFSEQAFSITGQTITALRNRLDGFSSYLHFVFRS</sequence>
<feature type="domain" description="HAT C-terminal dimerisation" evidence="1">
    <location>
        <begin position="1"/>
        <end position="51"/>
    </location>
</feature>
<organism evidence="2 3">
    <name type="scientific">Gigaspora margarita</name>
    <dbReference type="NCBI Taxonomy" id="4874"/>
    <lineage>
        <taxon>Eukaryota</taxon>
        <taxon>Fungi</taxon>
        <taxon>Fungi incertae sedis</taxon>
        <taxon>Mucoromycota</taxon>
        <taxon>Glomeromycotina</taxon>
        <taxon>Glomeromycetes</taxon>
        <taxon>Diversisporales</taxon>
        <taxon>Gigasporaceae</taxon>
        <taxon>Gigaspora</taxon>
    </lineage>
</organism>
<dbReference type="InterPro" id="IPR012337">
    <property type="entry name" value="RNaseH-like_sf"/>
</dbReference>
<dbReference type="InterPro" id="IPR008906">
    <property type="entry name" value="HATC_C_dom"/>
</dbReference>
<reference evidence="2 3" key="1">
    <citation type="submission" date="2021-06" db="EMBL/GenBank/DDBJ databases">
        <authorList>
            <person name="Kallberg Y."/>
            <person name="Tangrot J."/>
            <person name="Rosling A."/>
        </authorList>
    </citation>
    <scope>NUCLEOTIDE SEQUENCE [LARGE SCALE GENOMIC DNA]</scope>
    <source>
        <strain evidence="2 3">120-4 pot B 10/14</strain>
    </source>
</reference>
<feature type="non-terminal residue" evidence="2">
    <location>
        <position position="1"/>
    </location>
</feature>
<name>A0ABN7UTW1_GIGMA</name>
<protein>
    <submittedName>
        <fullName evidence="2">40984_t:CDS:1</fullName>
    </submittedName>
</protein>
<evidence type="ECO:0000313" key="2">
    <source>
        <dbReference type="EMBL" id="CAG8674802.1"/>
    </source>
</evidence>
<proteinExistence type="predicted"/>
<gene>
    <name evidence="2" type="ORF">GMARGA_LOCUS10628</name>
</gene>
<dbReference type="InterPro" id="IPR052717">
    <property type="entry name" value="Vacuolar_transposase_reg"/>
</dbReference>
<dbReference type="PANTHER" id="PTHR46169">
    <property type="entry name" value="DNA REPLICATION-RELATED ELEMENT FACTOR, ISOFORM A"/>
    <property type="match status" value="1"/>
</dbReference>
<accession>A0ABN7UTW1</accession>
<dbReference type="SUPFAM" id="SSF53098">
    <property type="entry name" value="Ribonuclease H-like"/>
    <property type="match status" value="1"/>
</dbReference>
<dbReference type="Pfam" id="PF05699">
    <property type="entry name" value="Dimer_Tnp_hAT"/>
    <property type="match status" value="1"/>
</dbReference>
<comment type="caution">
    <text evidence="2">The sequence shown here is derived from an EMBL/GenBank/DDBJ whole genome shotgun (WGS) entry which is preliminary data.</text>
</comment>
<keyword evidence="3" id="KW-1185">Reference proteome</keyword>
<evidence type="ECO:0000259" key="1">
    <source>
        <dbReference type="Pfam" id="PF05699"/>
    </source>
</evidence>
<dbReference type="PANTHER" id="PTHR46169:SF29">
    <property type="entry name" value="DNA REPLICATION-RELATED ELEMENT FACTOR, ISOFORM A"/>
    <property type="match status" value="1"/>
</dbReference>
<evidence type="ECO:0000313" key="3">
    <source>
        <dbReference type="Proteomes" id="UP000789901"/>
    </source>
</evidence>